<dbReference type="SMART" id="SM00771">
    <property type="entry name" value="ZipA_C"/>
    <property type="match status" value="1"/>
</dbReference>
<dbReference type="RefSeq" id="WP_134081747.1">
    <property type="nucleotide sequence ID" value="NZ_SOQX01000002.1"/>
</dbReference>
<comment type="subcellular location">
    <subcellularLocation>
        <location evidence="8">Cell inner membrane</location>
        <topology evidence="8">Single-pass type I membrane protein</topology>
    </subcellularLocation>
    <text evidence="8">Localizes to the Z ring in an FtsZ-dependent manner.</text>
</comment>
<evidence type="ECO:0000256" key="2">
    <source>
        <dbReference type="ARBA" id="ARBA00022519"/>
    </source>
</evidence>
<dbReference type="HAMAP" id="MF_00509">
    <property type="entry name" value="ZipA"/>
    <property type="match status" value="1"/>
</dbReference>
<organism evidence="12 13">
    <name type="scientific">Thiohalophilus thiocyanatoxydans</name>
    <dbReference type="NCBI Taxonomy" id="381308"/>
    <lineage>
        <taxon>Bacteria</taxon>
        <taxon>Pseudomonadati</taxon>
        <taxon>Pseudomonadota</taxon>
        <taxon>Gammaproteobacteria</taxon>
        <taxon>Thiohalomonadales</taxon>
        <taxon>Thiohalophilaceae</taxon>
        <taxon>Thiohalophilus</taxon>
    </lineage>
</organism>
<evidence type="ECO:0000259" key="11">
    <source>
        <dbReference type="SMART" id="SM00771"/>
    </source>
</evidence>
<comment type="subunit">
    <text evidence="8">Interacts with FtsZ via their C-terminal domains.</text>
</comment>
<dbReference type="InterPro" id="IPR007449">
    <property type="entry name" value="ZipA_FtsZ-bd_C"/>
</dbReference>
<keyword evidence="4 8" id="KW-0812">Transmembrane</keyword>
<dbReference type="OrthoDB" id="7054914at2"/>
<comment type="caution">
    <text evidence="12">The sequence shown here is derived from an EMBL/GenBank/DDBJ whole genome shotgun (WGS) entry which is preliminary data.</text>
</comment>
<dbReference type="GO" id="GO:0032153">
    <property type="term" value="C:cell division site"/>
    <property type="evidence" value="ECO:0007669"/>
    <property type="project" value="UniProtKB-UniRule"/>
</dbReference>
<keyword evidence="7 8" id="KW-0131">Cell cycle</keyword>
<feature type="domain" description="ZipA C-terminal FtsZ-binding" evidence="11">
    <location>
        <begin position="108"/>
        <end position="238"/>
    </location>
</feature>
<evidence type="ECO:0000256" key="9">
    <source>
        <dbReference type="RuleBase" id="RU003612"/>
    </source>
</evidence>
<evidence type="ECO:0000256" key="6">
    <source>
        <dbReference type="ARBA" id="ARBA00023136"/>
    </source>
</evidence>
<dbReference type="InterPro" id="IPR036765">
    <property type="entry name" value="ZipA_FtsZ-bd_C_sf"/>
</dbReference>
<feature type="region of interest" description="Disordered" evidence="10">
    <location>
        <begin position="249"/>
        <end position="269"/>
    </location>
</feature>
<proteinExistence type="inferred from homology"/>
<dbReference type="Gene3D" id="3.30.1400.10">
    <property type="entry name" value="ZipA, C-terminal FtsZ-binding domain"/>
    <property type="match status" value="1"/>
</dbReference>
<dbReference type="PANTHER" id="PTHR38685:SF1">
    <property type="entry name" value="CELL DIVISION PROTEIN ZIPA"/>
    <property type="match status" value="1"/>
</dbReference>
<dbReference type="InterPro" id="IPR011919">
    <property type="entry name" value="Cell_div_ZipA"/>
</dbReference>
<evidence type="ECO:0000256" key="4">
    <source>
        <dbReference type="ARBA" id="ARBA00022692"/>
    </source>
</evidence>
<reference evidence="12 13" key="1">
    <citation type="submission" date="2019-03" db="EMBL/GenBank/DDBJ databases">
        <title>Genomic Encyclopedia of Type Strains, Phase IV (KMG-IV): sequencing the most valuable type-strain genomes for metagenomic binning, comparative biology and taxonomic classification.</title>
        <authorList>
            <person name="Goeker M."/>
        </authorList>
    </citation>
    <scope>NUCLEOTIDE SEQUENCE [LARGE SCALE GENOMIC DNA]</scope>
    <source>
        <strain evidence="12 13">DSM 16326</strain>
    </source>
</reference>
<dbReference type="AlphaFoldDB" id="A0A4R8IPZ4"/>
<dbReference type="NCBIfam" id="TIGR02205">
    <property type="entry name" value="septum_zipA"/>
    <property type="match status" value="1"/>
</dbReference>
<evidence type="ECO:0000256" key="1">
    <source>
        <dbReference type="ARBA" id="ARBA00022475"/>
    </source>
</evidence>
<dbReference type="GO" id="GO:0000917">
    <property type="term" value="P:division septum assembly"/>
    <property type="evidence" value="ECO:0007669"/>
    <property type="project" value="TreeGrafter"/>
</dbReference>
<accession>A0A4R8IPZ4</accession>
<comment type="similarity">
    <text evidence="8 9">Belongs to the ZipA family.</text>
</comment>
<comment type="function">
    <text evidence="8 9">Essential cell division protein that stabilizes the FtsZ protofilaments by cross-linking them and that serves as a cytoplasmic membrane anchor for the Z ring. Also required for the recruitment to the septal ring of downstream cell division proteins.</text>
</comment>
<dbReference type="Pfam" id="PF04354">
    <property type="entry name" value="ZipA_C"/>
    <property type="match status" value="1"/>
</dbReference>
<feature type="transmembrane region" description="Helical" evidence="8">
    <location>
        <begin position="6"/>
        <end position="23"/>
    </location>
</feature>
<sequence>MDPLRLTLLAIGIAFIVIVYLVTRIRSGQGLHWPGFLRFPALRFPSLRRSAIEEENPFPERDPYYEELDDAELQALSEVSWQARRDDDVDVANLGNLNTVDAVEEEGESLVIALNVMAKAGHYFPGEEVLAALQDNDLEHGEMQIFHRYPDGAANGRPVFSLANTVEPGTFDLNTMEALQTPGLSLFMQLPGPMDARKSFELMLNTGRQLAEQLGGDLCDERRNVLTLQTTGHLKEQIEAYLFRRKMAGLQKQHPKGKGKGKGKGRGTS</sequence>
<keyword evidence="2 8" id="KW-0997">Cell inner membrane</keyword>
<evidence type="ECO:0000256" key="3">
    <source>
        <dbReference type="ARBA" id="ARBA00022618"/>
    </source>
</evidence>
<dbReference type="PANTHER" id="PTHR38685">
    <property type="entry name" value="CELL DIVISION PROTEIN ZIPA"/>
    <property type="match status" value="1"/>
</dbReference>
<keyword evidence="3 8" id="KW-0132">Cell division</keyword>
<evidence type="ECO:0000313" key="13">
    <source>
        <dbReference type="Proteomes" id="UP000294914"/>
    </source>
</evidence>
<dbReference type="GO" id="GO:0043093">
    <property type="term" value="P:FtsZ-dependent cytokinesis"/>
    <property type="evidence" value="ECO:0007669"/>
    <property type="project" value="UniProtKB-UniRule"/>
</dbReference>
<keyword evidence="5 8" id="KW-1133">Transmembrane helix</keyword>
<evidence type="ECO:0000313" key="12">
    <source>
        <dbReference type="EMBL" id="TDY02618.1"/>
    </source>
</evidence>
<name>A0A4R8IPZ4_9GAMM</name>
<dbReference type="GO" id="GO:0005886">
    <property type="term" value="C:plasma membrane"/>
    <property type="evidence" value="ECO:0007669"/>
    <property type="project" value="UniProtKB-SubCell"/>
</dbReference>
<keyword evidence="6 8" id="KW-0472">Membrane</keyword>
<keyword evidence="13" id="KW-1185">Reference proteome</keyword>
<keyword evidence="1 8" id="KW-1003">Cell membrane</keyword>
<dbReference type="SUPFAM" id="SSF64383">
    <property type="entry name" value="Cell-division protein ZipA, C-terminal domain"/>
    <property type="match status" value="1"/>
</dbReference>
<protein>
    <recommendedName>
        <fullName evidence="8 9">Cell division protein ZipA</fullName>
    </recommendedName>
</protein>
<dbReference type="EMBL" id="SOQX01000002">
    <property type="protein sequence ID" value="TDY02618.1"/>
    <property type="molecule type" value="Genomic_DNA"/>
</dbReference>
<gene>
    <name evidence="8" type="primary">zipA</name>
    <name evidence="12" type="ORF">EDC23_0993</name>
</gene>
<dbReference type="Proteomes" id="UP000294914">
    <property type="component" value="Unassembled WGS sequence"/>
</dbReference>
<evidence type="ECO:0000256" key="7">
    <source>
        <dbReference type="ARBA" id="ARBA00023306"/>
    </source>
</evidence>
<evidence type="ECO:0000256" key="10">
    <source>
        <dbReference type="SAM" id="MobiDB-lite"/>
    </source>
</evidence>
<evidence type="ECO:0000256" key="5">
    <source>
        <dbReference type="ARBA" id="ARBA00022989"/>
    </source>
</evidence>
<evidence type="ECO:0000256" key="8">
    <source>
        <dbReference type="HAMAP-Rule" id="MF_00509"/>
    </source>
</evidence>